<dbReference type="Pfam" id="PF13435">
    <property type="entry name" value="Cytochrome_C554"/>
    <property type="match status" value="2"/>
</dbReference>
<keyword evidence="9" id="KW-1185">Reference proteome</keyword>
<feature type="domain" description="Cytochrome c-552/4" evidence="7">
    <location>
        <begin position="141"/>
        <end position="179"/>
    </location>
</feature>
<evidence type="ECO:0000256" key="5">
    <source>
        <dbReference type="SAM" id="MobiDB-lite"/>
    </source>
</evidence>
<evidence type="ECO:0000313" key="9">
    <source>
        <dbReference type="Proteomes" id="UP000318437"/>
    </source>
</evidence>
<dbReference type="InterPro" id="IPR010177">
    <property type="entry name" value="Paired_CXXCH_1"/>
</dbReference>
<proteinExistence type="predicted"/>
<reference evidence="8 9" key="1">
    <citation type="submission" date="2019-02" db="EMBL/GenBank/DDBJ databases">
        <title>Deep-cultivation of Planctomycetes and their phenomic and genomic characterization uncovers novel biology.</title>
        <authorList>
            <person name="Wiegand S."/>
            <person name="Jogler M."/>
            <person name="Boedeker C."/>
            <person name="Pinto D."/>
            <person name="Vollmers J."/>
            <person name="Rivas-Marin E."/>
            <person name="Kohn T."/>
            <person name="Peeters S.H."/>
            <person name="Heuer A."/>
            <person name="Rast P."/>
            <person name="Oberbeckmann S."/>
            <person name="Bunk B."/>
            <person name="Jeske O."/>
            <person name="Meyerdierks A."/>
            <person name="Storesund J.E."/>
            <person name="Kallscheuer N."/>
            <person name="Luecker S."/>
            <person name="Lage O.M."/>
            <person name="Pohl T."/>
            <person name="Merkel B.J."/>
            <person name="Hornburger P."/>
            <person name="Mueller R.-W."/>
            <person name="Bruemmer F."/>
            <person name="Labrenz M."/>
            <person name="Spormann A.M."/>
            <person name="Op Den Camp H."/>
            <person name="Overmann J."/>
            <person name="Amann R."/>
            <person name="Jetten M.S.M."/>
            <person name="Mascher T."/>
            <person name="Medema M.H."/>
            <person name="Devos D.P."/>
            <person name="Kaster A.-K."/>
            <person name="Ovreas L."/>
            <person name="Rohde M."/>
            <person name="Galperin M.Y."/>
            <person name="Jogler C."/>
        </authorList>
    </citation>
    <scope>NUCLEOTIDE SEQUENCE [LARGE SCALE GENOMIC DNA]</scope>
    <source>
        <strain evidence="8 9">Pla144</strain>
    </source>
</reference>
<dbReference type="Pfam" id="PF07719">
    <property type="entry name" value="TPR_2"/>
    <property type="match status" value="1"/>
</dbReference>
<dbReference type="InterPro" id="IPR023155">
    <property type="entry name" value="Cyt_c-552/4"/>
</dbReference>
<dbReference type="InterPro" id="IPR019734">
    <property type="entry name" value="TPR_rpt"/>
</dbReference>
<dbReference type="Gene3D" id="1.25.10.10">
    <property type="entry name" value="Leucine-rich Repeat Variant"/>
    <property type="match status" value="1"/>
</dbReference>
<evidence type="ECO:0000256" key="1">
    <source>
        <dbReference type="ARBA" id="ARBA00022729"/>
    </source>
</evidence>
<dbReference type="Proteomes" id="UP000318437">
    <property type="component" value="Unassembled WGS sequence"/>
</dbReference>
<dbReference type="InterPro" id="IPR036280">
    <property type="entry name" value="Multihaem_cyt_sf"/>
</dbReference>
<dbReference type="EMBL" id="SJPS01000001">
    <property type="protein sequence ID" value="TWU29371.1"/>
    <property type="molecule type" value="Genomic_DNA"/>
</dbReference>
<evidence type="ECO:0000259" key="7">
    <source>
        <dbReference type="Pfam" id="PF13435"/>
    </source>
</evidence>
<keyword evidence="2" id="KW-0677">Repeat</keyword>
<dbReference type="InterPro" id="IPR011990">
    <property type="entry name" value="TPR-like_helical_dom_sf"/>
</dbReference>
<dbReference type="AlphaFoldDB" id="A0A5C6D0V1"/>
<dbReference type="Gene3D" id="1.10.1130.10">
    <property type="entry name" value="Flavocytochrome C3, Chain A"/>
    <property type="match status" value="2"/>
</dbReference>
<dbReference type="SUPFAM" id="SSF48452">
    <property type="entry name" value="TPR-like"/>
    <property type="match status" value="1"/>
</dbReference>
<evidence type="ECO:0000256" key="2">
    <source>
        <dbReference type="ARBA" id="ARBA00022737"/>
    </source>
</evidence>
<dbReference type="PROSITE" id="PS50005">
    <property type="entry name" value="TPR"/>
    <property type="match status" value="1"/>
</dbReference>
<name>A0A5C6D0V1_9BACT</name>
<dbReference type="Pfam" id="PF13646">
    <property type="entry name" value="HEAT_2"/>
    <property type="match status" value="1"/>
</dbReference>
<evidence type="ECO:0000256" key="4">
    <source>
        <dbReference type="PROSITE-ProRule" id="PRU00339"/>
    </source>
</evidence>
<feature type="repeat" description="TPR" evidence="4">
    <location>
        <begin position="606"/>
        <end position="639"/>
    </location>
</feature>
<dbReference type="Gene3D" id="1.25.40.10">
    <property type="entry name" value="Tetratricopeptide repeat domain"/>
    <property type="match status" value="1"/>
</dbReference>
<sequence>MYVGQASCIRCHQDQQRSWQGSDHDRAMEVASEESVLGDFNDSEFTRHGITTRFFRRDGKYMVNTEGHDGEMHDFEIKYTFGVSPLQQYMVEFPDGRLQVLTISWDTRKNEWFMVTPPDVPHERILPGDPLHWTGMAQNWNTMCAECHSTNLEKKFDLATNTYHTTYTDIDVGCETCHGPGSMHVEMAEGHSLFWDRHHGYGLEDLKGATASAQVETCAPCHSRRSPLHVNLHDGETFLDHYDPSLIEPGLYYPDGQILDEVYVYGSFLQSKMYSKGVRCTDCHNPHTLKLKYEGNRLCAQCHQPGKYDTPNHHHHTDTAATQCVTCHMPTNTYMVVDDRHDHSLRIPRPDLSDELGTPNACTQCHTRPEETNAWAAQAIRYWYGDKRPDDPHYGPTLLAAQLGRPEGVDLIRDLLRDKPPRPDIIRATAVQLLGQYGTQESDTLCREHLDDESPLVRAAATEALSDASLTTFVLEVAGQLNDPIRLVRFVAARRLVGAAAQLLNPKYKAALDKAIVEYRAGQDLVLDRAASHLNLAGLNFALGEELTAREELATAIRLEPYLTGPRDQLAELLQRAGGDPAEVQRLREEEVENLTRDSKLLPRNAPIHYRRGMLLYLLDRKQEAREAFESACELRPDSYDYWLALALLCESQGSWKCAYEALEKMHELRPEDPAAGSIMQRIQQTRAAEKEKSEE</sequence>
<feature type="domain" description="Cytochrome c-552/4" evidence="7">
    <location>
        <begin position="8"/>
        <end position="33"/>
    </location>
</feature>
<dbReference type="InterPro" id="IPR011989">
    <property type="entry name" value="ARM-like"/>
</dbReference>
<protein>
    <submittedName>
        <fullName evidence="8">Tetratricopeptide repeat protein</fullName>
    </submittedName>
</protein>
<dbReference type="InterPro" id="IPR051829">
    <property type="entry name" value="Multiheme_Cytochr_ET"/>
</dbReference>
<evidence type="ECO:0000259" key="6">
    <source>
        <dbReference type="Pfam" id="PF09699"/>
    </source>
</evidence>
<feature type="region of interest" description="Disordered" evidence="5">
    <location>
        <begin position="671"/>
        <end position="696"/>
    </location>
</feature>
<evidence type="ECO:0000313" key="8">
    <source>
        <dbReference type="EMBL" id="TWU29371.1"/>
    </source>
</evidence>
<keyword evidence="1" id="KW-0732">Signal</keyword>
<dbReference type="SMART" id="SM00028">
    <property type="entry name" value="TPR"/>
    <property type="match status" value="3"/>
</dbReference>
<dbReference type="InterPro" id="IPR016024">
    <property type="entry name" value="ARM-type_fold"/>
</dbReference>
<accession>A0A5C6D0V1</accession>
<keyword evidence="3 4" id="KW-0802">TPR repeat</keyword>
<dbReference type="PANTHER" id="PTHR35038">
    <property type="entry name" value="DISSIMILATORY SULFITE REDUCTASE SIRA"/>
    <property type="match status" value="1"/>
</dbReference>
<feature type="domain" description="Doubled CXXCH motif" evidence="6">
    <location>
        <begin position="279"/>
        <end position="305"/>
    </location>
</feature>
<evidence type="ECO:0000256" key="3">
    <source>
        <dbReference type="ARBA" id="ARBA00022803"/>
    </source>
</evidence>
<organism evidence="8 9">
    <name type="scientific">Bythopirellula polymerisocia</name>
    <dbReference type="NCBI Taxonomy" id="2528003"/>
    <lineage>
        <taxon>Bacteria</taxon>
        <taxon>Pseudomonadati</taxon>
        <taxon>Planctomycetota</taxon>
        <taxon>Planctomycetia</taxon>
        <taxon>Pirellulales</taxon>
        <taxon>Lacipirellulaceae</taxon>
        <taxon>Bythopirellula</taxon>
    </lineage>
</organism>
<dbReference type="Pfam" id="PF09699">
    <property type="entry name" value="Paired_CXXCH_1"/>
    <property type="match status" value="1"/>
</dbReference>
<dbReference type="PANTHER" id="PTHR35038:SF8">
    <property type="entry name" value="C-TYPE POLYHEME CYTOCHROME OMCC"/>
    <property type="match status" value="1"/>
</dbReference>
<dbReference type="SUPFAM" id="SSF48371">
    <property type="entry name" value="ARM repeat"/>
    <property type="match status" value="1"/>
</dbReference>
<dbReference type="InterPro" id="IPR013105">
    <property type="entry name" value="TPR_2"/>
</dbReference>
<dbReference type="SUPFAM" id="SSF48695">
    <property type="entry name" value="Multiheme cytochromes"/>
    <property type="match status" value="1"/>
</dbReference>
<comment type="caution">
    <text evidence="8">The sequence shown here is derived from an EMBL/GenBank/DDBJ whole genome shotgun (WGS) entry which is preliminary data.</text>
</comment>
<gene>
    <name evidence="8" type="ORF">Pla144_01470</name>
</gene>